<dbReference type="InterPro" id="IPR058240">
    <property type="entry name" value="rSAM_sf"/>
</dbReference>
<dbReference type="SFLD" id="SFLDS00029">
    <property type="entry name" value="Radical_SAM"/>
    <property type="match status" value="1"/>
</dbReference>
<protein>
    <submittedName>
        <fullName evidence="2">Radical SAM protein</fullName>
    </submittedName>
</protein>
<dbReference type="GO" id="GO:0003824">
    <property type="term" value="F:catalytic activity"/>
    <property type="evidence" value="ECO:0007669"/>
    <property type="project" value="InterPro"/>
</dbReference>
<organism evidence="2 3">
    <name type="scientific">Candidatus Allocopromorpha excrementavium</name>
    <dbReference type="NCBI Taxonomy" id="2840741"/>
    <lineage>
        <taxon>Bacteria</taxon>
        <taxon>Bacillati</taxon>
        <taxon>Bacillota</taxon>
        <taxon>Clostridia</taxon>
        <taxon>Eubacteriales</taxon>
        <taxon>Eubacteriaceae</taxon>
        <taxon>Eubacteriaceae incertae sedis</taxon>
        <taxon>Candidatus Allocopromorpha</taxon>
    </lineage>
</organism>
<dbReference type="AlphaFoldDB" id="A0A9D1HBP4"/>
<comment type="caution">
    <text evidence="2">The sequence shown here is derived from an EMBL/GenBank/DDBJ whole genome shotgun (WGS) entry which is preliminary data.</text>
</comment>
<evidence type="ECO:0000313" key="3">
    <source>
        <dbReference type="Proteomes" id="UP000824159"/>
    </source>
</evidence>
<dbReference type="InterPro" id="IPR006638">
    <property type="entry name" value="Elp3/MiaA/NifB-like_rSAM"/>
</dbReference>
<evidence type="ECO:0000313" key="2">
    <source>
        <dbReference type="EMBL" id="HIT98634.1"/>
    </source>
</evidence>
<proteinExistence type="predicted"/>
<dbReference type="EMBL" id="DVLX01000002">
    <property type="protein sequence ID" value="HIT98634.1"/>
    <property type="molecule type" value="Genomic_DNA"/>
</dbReference>
<dbReference type="SUPFAM" id="SSF102114">
    <property type="entry name" value="Radical SAM enzymes"/>
    <property type="match status" value="1"/>
</dbReference>
<evidence type="ECO:0000259" key="1">
    <source>
        <dbReference type="SMART" id="SM00729"/>
    </source>
</evidence>
<name>A0A9D1HBP4_9FIRM</name>
<dbReference type="Proteomes" id="UP000824159">
    <property type="component" value="Unassembled WGS sequence"/>
</dbReference>
<gene>
    <name evidence="2" type="ORF">IAD12_00065</name>
</gene>
<reference evidence="2" key="1">
    <citation type="submission" date="2020-10" db="EMBL/GenBank/DDBJ databases">
        <authorList>
            <person name="Gilroy R."/>
        </authorList>
    </citation>
    <scope>NUCLEOTIDE SEQUENCE</scope>
    <source>
        <strain evidence="2">CHK176-22527</strain>
    </source>
</reference>
<sequence length="230" mass="27061">MSDLKRYSLIEDHMKREFLLLQGRGCVWKKCAFCDYYKDVSDDPFSVNKDVIDRIEGKFGVVDVINSGSIFEMDDMSMSYLRDKLVQKNVKTLWCESHWLYRDRLDEIRKYFDGINVKFRIGVETFDEDMRRRWNKGIPGEVTAEDIGKYFDGACLLVCVEGQTKDMILEDIDTAYRNFEYFSVNVFMENSCQLKRDEDLVRWFADEIAPELEKYSNIEVLINNTDLGVG</sequence>
<accession>A0A9D1HBP4</accession>
<dbReference type="GO" id="GO:0051536">
    <property type="term" value="F:iron-sulfur cluster binding"/>
    <property type="evidence" value="ECO:0007669"/>
    <property type="project" value="InterPro"/>
</dbReference>
<feature type="domain" description="Elp3/MiaA/NifB-like radical SAM core" evidence="1">
    <location>
        <begin position="16"/>
        <end position="214"/>
    </location>
</feature>
<dbReference type="InterPro" id="IPR007197">
    <property type="entry name" value="rSAM"/>
</dbReference>
<dbReference type="SMART" id="SM00729">
    <property type="entry name" value="Elp3"/>
    <property type="match status" value="1"/>
</dbReference>
<reference evidence="2" key="2">
    <citation type="journal article" date="2021" name="PeerJ">
        <title>Extensive microbial diversity within the chicken gut microbiome revealed by metagenomics and culture.</title>
        <authorList>
            <person name="Gilroy R."/>
            <person name="Ravi A."/>
            <person name="Getino M."/>
            <person name="Pursley I."/>
            <person name="Horton D.L."/>
            <person name="Alikhan N.F."/>
            <person name="Baker D."/>
            <person name="Gharbi K."/>
            <person name="Hall N."/>
            <person name="Watson M."/>
            <person name="Adriaenssens E.M."/>
            <person name="Foster-Nyarko E."/>
            <person name="Jarju S."/>
            <person name="Secka A."/>
            <person name="Antonio M."/>
            <person name="Oren A."/>
            <person name="Chaudhuri R.R."/>
            <person name="La Ragione R."/>
            <person name="Hildebrand F."/>
            <person name="Pallen M.J."/>
        </authorList>
    </citation>
    <scope>NUCLEOTIDE SEQUENCE</scope>
    <source>
        <strain evidence="2">CHK176-22527</strain>
    </source>
</reference>